<keyword evidence="4 6" id="KW-0975">Bacterial flagellum</keyword>
<protein>
    <recommendedName>
        <fullName evidence="3 6">Flagellar basal-body rod protein FlgC</fullName>
    </recommendedName>
</protein>
<comment type="subcellular location">
    <subcellularLocation>
        <location evidence="1 6">Bacterial flagellum basal body</location>
    </subcellularLocation>
</comment>
<keyword evidence="10" id="KW-1185">Reference proteome</keyword>
<evidence type="ECO:0000256" key="6">
    <source>
        <dbReference type="RuleBase" id="RU362062"/>
    </source>
</evidence>
<dbReference type="PANTHER" id="PTHR30435:SF2">
    <property type="entry name" value="FLAGELLAR BASAL-BODY ROD PROTEIN FLGC"/>
    <property type="match status" value="1"/>
</dbReference>
<evidence type="ECO:0000259" key="8">
    <source>
        <dbReference type="Pfam" id="PF06429"/>
    </source>
</evidence>
<dbReference type="PROSITE" id="PS00588">
    <property type="entry name" value="FLAGELLA_BB_ROD"/>
    <property type="match status" value="1"/>
</dbReference>
<evidence type="ECO:0000256" key="3">
    <source>
        <dbReference type="ARBA" id="ARBA00017941"/>
    </source>
</evidence>
<proteinExistence type="inferred from homology"/>
<evidence type="ECO:0000313" key="10">
    <source>
        <dbReference type="Proteomes" id="UP001056500"/>
    </source>
</evidence>
<gene>
    <name evidence="9" type="primary">flgC</name>
    <name evidence="9" type="ORF">NDK47_11860</name>
</gene>
<dbReference type="InterPro" id="IPR010930">
    <property type="entry name" value="Flg_bb/hook_C_dom"/>
</dbReference>
<evidence type="ECO:0000256" key="1">
    <source>
        <dbReference type="ARBA" id="ARBA00004117"/>
    </source>
</evidence>
<dbReference type="RefSeq" id="WP_251875029.1">
    <property type="nucleotide sequence ID" value="NZ_CP098755.1"/>
</dbReference>
<evidence type="ECO:0000256" key="4">
    <source>
        <dbReference type="ARBA" id="ARBA00023143"/>
    </source>
</evidence>
<name>A0ABY4WMC7_9BACL</name>
<dbReference type="EMBL" id="CP098755">
    <property type="protein sequence ID" value="USG67921.1"/>
    <property type="molecule type" value="Genomic_DNA"/>
</dbReference>
<evidence type="ECO:0000313" key="9">
    <source>
        <dbReference type="EMBL" id="USG67921.1"/>
    </source>
</evidence>
<dbReference type="InterPro" id="IPR019776">
    <property type="entry name" value="Flagellar_basal_body_rod_CS"/>
</dbReference>
<keyword evidence="9" id="KW-0969">Cilium</keyword>
<dbReference type="NCBIfam" id="TIGR01395">
    <property type="entry name" value="FlgC"/>
    <property type="match status" value="1"/>
</dbReference>
<keyword evidence="9" id="KW-0966">Cell projection</keyword>
<evidence type="ECO:0000259" key="7">
    <source>
        <dbReference type="Pfam" id="PF00460"/>
    </source>
</evidence>
<accession>A0ABY4WMC7</accession>
<dbReference type="Pfam" id="PF00460">
    <property type="entry name" value="Flg_bb_rod"/>
    <property type="match status" value="1"/>
</dbReference>
<evidence type="ECO:0000256" key="2">
    <source>
        <dbReference type="ARBA" id="ARBA00009677"/>
    </source>
</evidence>
<comment type="similarity">
    <text evidence="2">Belongs to the flagella basal body rod proteins family.</text>
</comment>
<comment type="subunit">
    <text evidence="5 6">The basal body constitutes a major portion of the flagellar organelle and consists of four rings (L,P,S, and M) mounted on a central rod. The rod consists of about 26 subunits of FlgG in the distal portion, and FlgB, FlgC and FlgF are thought to build up the proximal portion of the rod with about 6 subunits each.</text>
</comment>
<sequence length="152" mass="16508">MSMFVGMNTSASALTANRLRLDTIAANVANANTTRATQVDGVWQPYRRKMVELSPKASGQSFDNLLQGAIGMISGGSEQGVRVTAIREDNTPFKRVFDPTDPDADAEGYVLKPNVDMMKEMVDLISASRAYEANVTILNGAKSMMMKALEIK</sequence>
<dbReference type="PANTHER" id="PTHR30435">
    <property type="entry name" value="FLAGELLAR PROTEIN"/>
    <property type="match status" value="1"/>
</dbReference>
<reference evidence="9" key="1">
    <citation type="submission" date="2022-06" db="EMBL/GenBank/DDBJ databases">
        <title>Genome sequencing of Brevibacillus sp. BB3-R1.</title>
        <authorList>
            <person name="Heo J."/>
            <person name="Lee D."/>
            <person name="Won M."/>
            <person name="Han B.-H."/>
            <person name="Hong S.-B."/>
            <person name="Kwon S.-W."/>
        </authorList>
    </citation>
    <scope>NUCLEOTIDE SEQUENCE</scope>
    <source>
        <strain evidence="9">BB3-R1</strain>
    </source>
</reference>
<dbReference type="InterPro" id="IPR001444">
    <property type="entry name" value="Flag_bb_rod_N"/>
</dbReference>
<dbReference type="Proteomes" id="UP001056500">
    <property type="component" value="Chromosome"/>
</dbReference>
<dbReference type="InterPro" id="IPR006299">
    <property type="entry name" value="FlgC"/>
</dbReference>
<dbReference type="Pfam" id="PF06429">
    <property type="entry name" value="Flg_bbr_C"/>
    <property type="match status" value="1"/>
</dbReference>
<keyword evidence="9" id="KW-0282">Flagellum</keyword>
<evidence type="ECO:0000256" key="5">
    <source>
        <dbReference type="ARBA" id="ARBA00025933"/>
    </source>
</evidence>
<feature type="domain" description="Flagellar basal-body/hook protein C-terminal" evidence="8">
    <location>
        <begin position="107"/>
        <end position="150"/>
    </location>
</feature>
<feature type="domain" description="Flagellar basal body rod protein N-terminal" evidence="7">
    <location>
        <begin position="7"/>
        <end position="37"/>
    </location>
</feature>
<organism evidence="9 10">
    <name type="scientific">Brevibacillus ruminantium</name>
    <dbReference type="NCBI Taxonomy" id="2950604"/>
    <lineage>
        <taxon>Bacteria</taxon>
        <taxon>Bacillati</taxon>
        <taxon>Bacillota</taxon>
        <taxon>Bacilli</taxon>
        <taxon>Bacillales</taxon>
        <taxon>Paenibacillaceae</taxon>
        <taxon>Brevibacillus</taxon>
    </lineage>
</organism>